<dbReference type="WBParaSite" id="RSKR_0000539800.1">
    <property type="protein sequence ID" value="RSKR_0000539800.1"/>
    <property type="gene ID" value="RSKR_0000539800"/>
</dbReference>
<evidence type="ECO:0000313" key="2">
    <source>
        <dbReference type="WBParaSite" id="RSKR_0000539800.1"/>
    </source>
</evidence>
<accession>A0AC35TXT2</accession>
<evidence type="ECO:0000313" key="1">
    <source>
        <dbReference type="Proteomes" id="UP000095286"/>
    </source>
</evidence>
<protein>
    <submittedName>
        <fullName evidence="2">Serpentine receptor class gamma</fullName>
    </submittedName>
</protein>
<reference evidence="2" key="1">
    <citation type="submission" date="2016-11" db="UniProtKB">
        <authorList>
            <consortium name="WormBaseParasite"/>
        </authorList>
    </citation>
    <scope>IDENTIFICATION</scope>
    <source>
        <strain evidence="2">KR3021</strain>
    </source>
</reference>
<name>A0AC35TXT2_9BILA</name>
<sequence>MSLLVVLISDLIKTRKNNAKFNYLYLHFVVNGIVDILHNLGFWLGGKFTKFNEFSDWYDDKLMLRRTAMIASLPILVSVMIGNLYVVANRFLSLHYIVQYKNMWKMKIVKILILIQICLPLITYGHLLVEDTVGKYNPATDSWIFQMKYIEFSWINSINLFVYSFLISLFCLIFNTINIYRYLQITKKRKADKELLRALYYIIYCIIMTIGIFGILIIASLRLYAMIVENSLLRNYASGFLTYTATALTISHPYFILLLSPSLRKIFTLYYGLKCCFKSSSSSAIHMSSKGVGIKQNFVQHTQQNNANARQPI</sequence>
<proteinExistence type="predicted"/>
<organism evidence="1 2">
    <name type="scientific">Rhabditophanes sp. KR3021</name>
    <dbReference type="NCBI Taxonomy" id="114890"/>
    <lineage>
        <taxon>Eukaryota</taxon>
        <taxon>Metazoa</taxon>
        <taxon>Ecdysozoa</taxon>
        <taxon>Nematoda</taxon>
        <taxon>Chromadorea</taxon>
        <taxon>Rhabditida</taxon>
        <taxon>Tylenchina</taxon>
        <taxon>Panagrolaimomorpha</taxon>
        <taxon>Strongyloidoidea</taxon>
        <taxon>Alloionematidae</taxon>
        <taxon>Rhabditophanes</taxon>
    </lineage>
</organism>
<dbReference type="Proteomes" id="UP000095286">
    <property type="component" value="Unplaced"/>
</dbReference>